<reference evidence="13" key="1">
    <citation type="journal article" date="2019" name="Int. J. Syst. Evol. Microbiol.">
        <title>The Global Catalogue of Microorganisms (GCM) 10K type strain sequencing project: providing services to taxonomists for standard genome sequencing and annotation.</title>
        <authorList>
            <consortium name="The Broad Institute Genomics Platform"/>
            <consortium name="The Broad Institute Genome Sequencing Center for Infectious Disease"/>
            <person name="Wu L."/>
            <person name="Ma J."/>
        </authorList>
    </citation>
    <scope>NUCLEOTIDE SEQUENCE [LARGE SCALE GENOMIC DNA]</scope>
    <source>
        <strain evidence="13">NBRC 111756</strain>
    </source>
</reference>
<evidence type="ECO:0000313" key="13">
    <source>
        <dbReference type="Proteomes" id="UP001596422"/>
    </source>
</evidence>
<dbReference type="NCBIfam" id="NF001126">
    <property type="entry name" value="PRK00139.1-4"/>
    <property type="match status" value="1"/>
</dbReference>
<feature type="domain" description="Mur ligase N-terminal catalytic" evidence="9">
    <location>
        <begin position="20"/>
        <end position="69"/>
    </location>
</feature>
<comment type="catalytic activity">
    <reaction evidence="7">
        <text>UDP-N-acetyl-alpha-D-muramoyl-L-alanyl-D-glutamate + meso-2,6-diaminopimelate + ATP = UDP-N-acetyl-alpha-D-muramoyl-L-alanyl-gamma-D-glutamyl-meso-2,6-diaminopimelate + ADP + phosphate + H(+)</text>
        <dbReference type="Rhea" id="RHEA:23676"/>
        <dbReference type="ChEBI" id="CHEBI:15378"/>
        <dbReference type="ChEBI" id="CHEBI:30616"/>
        <dbReference type="ChEBI" id="CHEBI:43474"/>
        <dbReference type="ChEBI" id="CHEBI:57791"/>
        <dbReference type="ChEBI" id="CHEBI:83900"/>
        <dbReference type="ChEBI" id="CHEBI:83905"/>
        <dbReference type="ChEBI" id="CHEBI:456216"/>
        <dbReference type="EC" id="6.3.2.13"/>
    </reaction>
</comment>
<evidence type="ECO:0000256" key="1">
    <source>
        <dbReference type="ARBA" id="ARBA00005898"/>
    </source>
</evidence>
<dbReference type="Pfam" id="PF01225">
    <property type="entry name" value="Mur_ligase"/>
    <property type="match status" value="1"/>
</dbReference>
<dbReference type="HAMAP" id="MF_00208">
    <property type="entry name" value="MurE"/>
    <property type="match status" value="1"/>
</dbReference>
<evidence type="ECO:0000259" key="11">
    <source>
        <dbReference type="Pfam" id="PF08245"/>
    </source>
</evidence>
<evidence type="ECO:0000256" key="6">
    <source>
        <dbReference type="ARBA" id="ARBA00023316"/>
    </source>
</evidence>
<evidence type="ECO:0000259" key="10">
    <source>
        <dbReference type="Pfam" id="PF02875"/>
    </source>
</evidence>
<dbReference type="SUPFAM" id="SSF63418">
    <property type="entry name" value="MurE/MurF N-terminal domain"/>
    <property type="match status" value="1"/>
</dbReference>
<dbReference type="GO" id="GO:0008765">
    <property type="term" value="F:UDP-N-acetylmuramoylalanyl-D-glutamate-2,6-diaminopimelate ligase activity"/>
    <property type="evidence" value="ECO:0007669"/>
    <property type="project" value="UniProtKB-EC"/>
</dbReference>
<dbReference type="Gene3D" id="3.40.1190.10">
    <property type="entry name" value="Mur-like, catalytic domain"/>
    <property type="match status" value="1"/>
</dbReference>
<feature type="domain" description="Mur ligase C-terminal" evidence="10">
    <location>
        <begin position="334"/>
        <end position="460"/>
    </location>
</feature>
<dbReference type="Pfam" id="PF02875">
    <property type="entry name" value="Mur_ligase_C"/>
    <property type="match status" value="1"/>
</dbReference>
<keyword evidence="7" id="KW-0460">Magnesium</keyword>
<accession>A0ABW1ZWK7</accession>
<dbReference type="RefSeq" id="WP_379908116.1">
    <property type="nucleotide sequence ID" value="NZ_JBHSWE010000001.1"/>
</dbReference>
<evidence type="ECO:0000256" key="3">
    <source>
        <dbReference type="ARBA" id="ARBA00022960"/>
    </source>
</evidence>
<feature type="binding site" evidence="7">
    <location>
        <position position="383"/>
    </location>
    <ligand>
        <name>meso-2,6-diaminopimelate</name>
        <dbReference type="ChEBI" id="CHEBI:57791"/>
    </ligand>
</feature>
<organism evidence="12 13">
    <name type="scientific">Marinobacterium aestuariivivens</name>
    <dbReference type="NCBI Taxonomy" id="1698799"/>
    <lineage>
        <taxon>Bacteria</taxon>
        <taxon>Pseudomonadati</taxon>
        <taxon>Pseudomonadota</taxon>
        <taxon>Gammaproteobacteria</taxon>
        <taxon>Oceanospirillales</taxon>
        <taxon>Oceanospirillaceae</taxon>
        <taxon>Marinobacterium</taxon>
    </lineage>
</organism>
<feature type="binding site" evidence="7">
    <location>
        <position position="181"/>
    </location>
    <ligand>
        <name>UDP-N-acetyl-alpha-D-muramoyl-L-alanyl-D-glutamate</name>
        <dbReference type="ChEBI" id="CHEBI:83900"/>
    </ligand>
</feature>
<feature type="binding site" evidence="7">
    <location>
        <position position="189"/>
    </location>
    <ligand>
        <name>UDP-N-acetyl-alpha-D-muramoyl-L-alanyl-D-glutamate</name>
        <dbReference type="ChEBI" id="CHEBI:83900"/>
    </ligand>
</feature>
<evidence type="ECO:0000256" key="2">
    <source>
        <dbReference type="ARBA" id="ARBA00022618"/>
    </source>
</evidence>
<evidence type="ECO:0000259" key="9">
    <source>
        <dbReference type="Pfam" id="PF01225"/>
    </source>
</evidence>
<keyword evidence="13" id="KW-1185">Reference proteome</keyword>
<feature type="binding site" evidence="7">
    <location>
        <position position="458"/>
    </location>
    <ligand>
        <name>meso-2,6-diaminopimelate</name>
        <dbReference type="ChEBI" id="CHEBI:57791"/>
    </ligand>
</feature>
<dbReference type="InterPro" id="IPR013221">
    <property type="entry name" value="Mur_ligase_cen"/>
</dbReference>
<evidence type="ECO:0000256" key="8">
    <source>
        <dbReference type="RuleBase" id="RU004135"/>
    </source>
</evidence>
<dbReference type="Gene3D" id="3.90.190.20">
    <property type="entry name" value="Mur ligase, C-terminal domain"/>
    <property type="match status" value="1"/>
</dbReference>
<name>A0ABW1ZWK7_9GAMM</name>
<feature type="binding site" evidence="7">
    <location>
        <begin position="407"/>
        <end position="410"/>
    </location>
    <ligand>
        <name>meso-2,6-diaminopimelate</name>
        <dbReference type="ChEBI" id="CHEBI:57791"/>
    </ligand>
</feature>
<dbReference type="NCBIfam" id="NF001124">
    <property type="entry name" value="PRK00139.1-2"/>
    <property type="match status" value="1"/>
</dbReference>
<dbReference type="Gene3D" id="3.40.1390.10">
    <property type="entry name" value="MurE/MurF, N-terminal domain"/>
    <property type="match status" value="1"/>
</dbReference>
<comment type="function">
    <text evidence="7">Catalyzes the addition of meso-diaminopimelic acid to the nucleotide precursor UDP-N-acetylmuramoyl-L-alanyl-D-glutamate (UMAG) in the biosynthesis of bacterial cell-wall peptidoglycan.</text>
</comment>
<dbReference type="InterPro" id="IPR035911">
    <property type="entry name" value="MurE/MurF_N"/>
</dbReference>
<dbReference type="InterPro" id="IPR004101">
    <property type="entry name" value="Mur_ligase_C"/>
</dbReference>
<comment type="similarity">
    <text evidence="1 7">Belongs to the MurCDEF family. MurE subfamily.</text>
</comment>
<dbReference type="EMBL" id="JBHSWE010000001">
    <property type="protein sequence ID" value="MFC6669562.1"/>
    <property type="molecule type" value="Genomic_DNA"/>
</dbReference>
<keyword evidence="7 12" id="KW-0436">Ligase</keyword>
<evidence type="ECO:0000313" key="12">
    <source>
        <dbReference type="EMBL" id="MFC6669562.1"/>
    </source>
</evidence>
<keyword evidence="2 7" id="KW-0132">Cell division</keyword>
<feature type="domain" description="Mur ligase central" evidence="11">
    <location>
        <begin position="110"/>
        <end position="311"/>
    </location>
</feature>
<keyword evidence="7" id="KW-0547">Nucleotide-binding</keyword>
<dbReference type="NCBIfam" id="TIGR01085">
    <property type="entry name" value="murE"/>
    <property type="match status" value="1"/>
</dbReference>
<keyword evidence="7" id="KW-0963">Cytoplasm</keyword>
<dbReference type="Proteomes" id="UP001596422">
    <property type="component" value="Unassembled WGS sequence"/>
</dbReference>
<proteinExistence type="inferred from homology"/>
<feature type="modified residue" description="N6-carboxylysine" evidence="7">
    <location>
        <position position="221"/>
    </location>
</feature>
<comment type="pathway">
    <text evidence="7 8">Cell wall biogenesis; peptidoglycan biosynthesis.</text>
</comment>
<keyword evidence="4 7" id="KW-0573">Peptidoglycan synthesis</keyword>
<evidence type="ECO:0000256" key="5">
    <source>
        <dbReference type="ARBA" id="ARBA00023306"/>
    </source>
</evidence>
<dbReference type="Pfam" id="PF08245">
    <property type="entry name" value="Mur_ligase_M"/>
    <property type="match status" value="1"/>
</dbReference>
<comment type="subcellular location">
    <subcellularLocation>
        <location evidence="7 8">Cytoplasm</location>
    </subcellularLocation>
</comment>
<protein>
    <recommendedName>
        <fullName evidence="7">UDP-N-acetylmuramoyl-L-alanyl-D-glutamate--2,6-diaminopimelate ligase</fullName>
        <ecNumber evidence="7">6.3.2.13</ecNumber>
    </recommendedName>
    <alternativeName>
        <fullName evidence="7">Meso-A2pm-adding enzyme</fullName>
    </alternativeName>
    <alternativeName>
        <fullName evidence="7">Meso-diaminopimelate-adding enzyme</fullName>
    </alternativeName>
    <alternativeName>
        <fullName evidence="7">UDP-MurNAc-L-Ala-D-Glu:meso-diaminopimelate ligase</fullName>
    </alternativeName>
    <alternativeName>
        <fullName evidence="7">UDP-MurNAc-tripeptide synthetase</fullName>
    </alternativeName>
    <alternativeName>
        <fullName evidence="7">UDP-N-acetylmuramyl-tripeptide synthetase</fullName>
    </alternativeName>
</protein>
<feature type="binding site" evidence="7">
    <location>
        <begin position="112"/>
        <end position="118"/>
    </location>
    <ligand>
        <name>ATP</name>
        <dbReference type="ChEBI" id="CHEBI:30616"/>
    </ligand>
</feature>
<comment type="PTM">
    <text evidence="7">Carboxylation is probably crucial for Mg(2+) binding and, consequently, for the gamma-phosphate positioning of ATP.</text>
</comment>
<keyword evidence="5 7" id="KW-0131">Cell cycle</keyword>
<dbReference type="SUPFAM" id="SSF53623">
    <property type="entry name" value="MurD-like peptide ligases, catalytic domain"/>
    <property type="match status" value="1"/>
</dbReference>
<dbReference type="SUPFAM" id="SSF53244">
    <property type="entry name" value="MurD-like peptide ligases, peptide-binding domain"/>
    <property type="match status" value="1"/>
</dbReference>
<feature type="binding site" evidence="7">
    <location>
        <position position="462"/>
    </location>
    <ligand>
        <name>meso-2,6-diaminopimelate</name>
        <dbReference type="ChEBI" id="CHEBI:57791"/>
    </ligand>
</feature>
<keyword evidence="3 7" id="KW-0133">Cell shape</keyword>
<comment type="caution">
    <text evidence="12">The sequence shown here is derived from an EMBL/GenBank/DDBJ whole genome shotgun (WGS) entry which is preliminary data.</text>
</comment>
<feature type="binding site" evidence="7">
    <location>
        <position position="187"/>
    </location>
    <ligand>
        <name>UDP-N-acetyl-alpha-D-muramoyl-L-alanyl-D-glutamate</name>
        <dbReference type="ChEBI" id="CHEBI:83900"/>
    </ligand>
</feature>
<dbReference type="InterPro" id="IPR036565">
    <property type="entry name" value="Mur-like_cat_sf"/>
</dbReference>
<feature type="binding site" evidence="7">
    <location>
        <position position="27"/>
    </location>
    <ligand>
        <name>UDP-N-acetyl-alpha-D-muramoyl-L-alanyl-D-glutamate</name>
        <dbReference type="ChEBI" id="CHEBI:83900"/>
    </ligand>
</feature>
<dbReference type="PANTHER" id="PTHR23135">
    <property type="entry name" value="MUR LIGASE FAMILY MEMBER"/>
    <property type="match status" value="1"/>
</dbReference>
<dbReference type="InterPro" id="IPR036615">
    <property type="entry name" value="Mur_ligase_C_dom_sf"/>
</dbReference>
<sequence>MHIATTVARGGGNPSGFARYRGLSQDSRSLVPGDLFFARAGTRHRGLDFIAAAAERGAVAALVDSSEQAQLAGQDFGIPVLAVEQLAFRIGPAASLFFGEPSRQLRMVGVTGTNGKTSCSHYIAQALNGIGIRTALLGTVGNGFPGALVPASHTTPDPIALQRLLADYVARGAKAAVMEVSSHALEQGRVAGIAFDIAAFSNLSRDHLDYHGSMEAYGGAKARLFDAMDVPLQAINADDAFGRTLLSRQGPHVEKALAFGTSPACDLYPLESRLDSTGLRARLHTPAGEIEVENRLLGHFNLSNLLLCAAVLALAGLDAPQLRQGLCSLQPVCGRMECFGGGEQPLVVVDYAHTPDALEKALEALTAHVEGELWCVFGCGGDRDTGKRPEMGAIASRLAGRVRVTSDNPRTEDPQRIIEMILTGIEGGAEVEVEPDRATAIRRAVLEAKAGDIVLIAGKGHEDYQEINGRRQPFSDQQVARQALAQRGQAS</sequence>
<keyword evidence="7" id="KW-0067">ATP-binding</keyword>
<gene>
    <name evidence="7" type="primary">murE</name>
    <name evidence="12" type="ORF">ACFQDL_05220</name>
</gene>
<keyword evidence="6 7" id="KW-0961">Cell wall biogenesis/degradation</keyword>
<feature type="short sequence motif" description="Meso-diaminopimelate recognition motif" evidence="7">
    <location>
        <begin position="407"/>
        <end position="410"/>
    </location>
</feature>
<evidence type="ECO:0000256" key="7">
    <source>
        <dbReference type="HAMAP-Rule" id="MF_00208"/>
    </source>
</evidence>
<dbReference type="EC" id="6.3.2.13" evidence="7"/>
<comment type="cofactor">
    <cofactor evidence="7">
        <name>Mg(2+)</name>
        <dbReference type="ChEBI" id="CHEBI:18420"/>
    </cofactor>
</comment>
<dbReference type="PANTHER" id="PTHR23135:SF4">
    <property type="entry name" value="UDP-N-ACETYLMURAMOYL-L-ALANYL-D-GLUTAMATE--2,6-DIAMINOPIMELATE LIGASE MURE HOMOLOG, CHLOROPLASTIC"/>
    <property type="match status" value="1"/>
</dbReference>
<dbReference type="InterPro" id="IPR005761">
    <property type="entry name" value="UDP-N-AcMur-Glu-dNH2Pim_ligase"/>
</dbReference>
<feature type="binding site" evidence="7">
    <location>
        <begin position="154"/>
        <end position="155"/>
    </location>
    <ligand>
        <name>UDP-N-acetyl-alpha-D-muramoyl-L-alanyl-D-glutamate</name>
        <dbReference type="ChEBI" id="CHEBI:83900"/>
    </ligand>
</feature>
<evidence type="ECO:0000256" key="4">
    <source>
        <dbReference type="ARBA" id="ARBA00022984"/>
    </source>
</evidence>
<dbReference type="InterPro" id="IPR000713">
    <property type="entry name" value="Mur_ligase_N"/>
</dbReference>
<comment type="caution">
    <text evidence="7">Lacks conserved residue(s) required for the propagation of feature annotation.</text>
</comment>